<sequence length="258" mass="28465">MNAVLLKILNMTVKPKTNHLRFQLSKMPNIVWKYCKIIWNLRSFTEFYYNRFWFGILTGGTGGIAGLLISGCGREINDEFPEPETDIELDESVDMDEPAEVVEQVEAELDTPEESIVLEEDRFERFETKLNSALPLMAEKLFIATVLLHSLPLVSLTGVVLRDSSKTEFSKLIRSSSDTAPASFAVIAAVSKVREPNPEFGQSEVSCGSAGSFSKEILRIIPLTVVFVGLAAGKSEDEVCTAADVVVADDYGVPLDLH</sequence>
<dbReference type="AlphaFoldDB" id="A0A1A9ZYU1"/>
<dbReference type="EnsemblMetazoa" id="GPAI029212-RA">
    <property type="protein sequence ID" value="GPAI029212-PA"/>
    <property type="gene ID" value="GPAI029212"/>
</dbReference>
<organism evidence="1 2">
    <name type="scientific">Glossina pallidipes</name>
    <name type="common">Tsetse fly</name>
    <dbReference type="NCBI Taxonomy" id="7398"/>
    <lineage>
        <taxon>Eukaryota</taxon>
        <taxon>Metazoa</taxon>
        <taxon>Ecdysozoa</taxon>
        <taxon>Arthropoda</taxon>
        <taxon>Hexapoda</taxon>
        <taxon>Insecta</taxon>
        <taxon>Pterygota</taxon>
        <taxon>Neoptera</taxon>
        <taxon>Endopterygota</taxon>
        <taxon>Diptera</taxon>
        <taxon>Brachycera</taxon>
        <taxon>Muscomorpha</taxon>
        <taxon>Hippoboscoidea</taxon>
        <taxon>Glossinidae</taxon>
        <taxon>Glossina</taxon>
    </lineage>
</organism>
<accession>A0A1A9ZYU1</accession>
<proteinExistence type="predicted"/>
<dbReference type="Proteomes" id="UP000092445">
    <property type="component" value="Unassembled WGS sequence"/>
</dbReference>
<reference evidence="1" key="2">
    <citation type="submission" date="2020-05" db="UniProtKB">
        <authorList>
            <consortium name="EnsemblMetazoa"/>
        </authorList>
    </citation>
    <scope>IDENTIFICATION</scope>
    <source>
        <strain evidence="1">IAEA</strain>
    </source>
</reference>
<reference evidence="2" key="1">
    <citation type="submission" date="2014-03" db="EMBL/GenBank/DDBJ databases">
        <authorList>
            <person name="Aksoy S."/>
            <person name="Warren W."/>
            <person name="Wilson R.K."/>
        </authorList>
    </citation>
    <scope>NUCLEOTIDE SEQUENCE [LARGE SCALE GENOMIC DNA]</scope>
    <source>
        <strain evidence="2">IAEA</strain>
    </source>
</reference>
<name>A0A1A9ZYU1_GLOPL</name>
<keyword evidence="2" id="KW-1185">Reference proteome</keyword>
<protein>
    <submittedName>
        <fullName evidence="1">Uncharacterized protein</fullName>
    </submittedName>
</protein>
<evidence type="ECO:0000313" key="2">
    <source>
        <dbReference type="Proteomes" id="UP000092445"/>
    </source>
</evidence>
<dbReference type="VEuPathDB" id="VectorBase:GPAI029212"/>
<evidence type="ECO:0000313" key="1">
    <source>
        <dbReference type="EnsemblMetazoa" id="GPAI029212-PA"/>
    </source>
</evidence>